<evidence type="ECO:0000313" key="2">
    <source>
        <dbReference type="EMBL" id="KAK3225580.1"/>
    </source>
</evidence>
<reference evidence="2" key="1">
    <citation type="journal article" date="2023" name="Plant J.">
        <title>Genome sequences and population genomics provide insights into the demographic history, inbreeding, and mutation load of two 'living fossil' tree species of Dipteronia.</title>
        <authorList>
            <person name="Feng Y."/>
            <person name="Comes H.P."/>
            <person name="Chen J."/>
            <person name="Zhu S."/>
            <person name="Lu R."/>
            <person name="Zhang X."/>
            <person name="Li P."/>
            <person name="Qiu J."/>
            <person name="Olsen K.M."/>
            <person name="Qiu Y."/>
        </authorList>
    </citation>
    <scope>NUCLEOTIDE SEQUENCE</scope>
    <source>
        <strain evidence="2">NBL</strain>
    </source>
</reference>
<organism evidence="2 3">
    <name type="scientific">Dipteronia sinensis</name>
    <dbReference type="NCBI Taxonomy" id="43782"/>
    <lineage>
        <taxon>Eukaryota</taxon>
        <taxon>Viridiplantae</taxon>
        <taxon>Streptophyta</taxon>
        <taxon>Embryophyta</taxon>
        <taxon>Tracheophyta</taxon>
        <taxon>Spermatophyta</taxon>
        <taxon>Magnoliopsida</taxon>
        <taxon>eudicotyledons</taxon>
        <taxon>Gunneridae</taxon>
        <taxon>Pentapetalae</taxon>
        <taxon>rosids</taxon>
        <taxon>malvids</taxon>
        <taxon>Sapindales</taxon>
        <taxon>Sapindaceae</taxon>
        <taxon>Hippocastanoideae</taxon>
        <taxon>Acereae</taxon>
        <taxon>Dipteronia</taxon>
    </lineage>
</organism>
<evidence type="ECO:0000256" key="1">
    <source>
        <dbReference type="SAM" id="MobiDB-lite"/>
    </source>
</evidence>
<keyword evidence="3" id="KW-1185">Reference proteome</keyword>
<sequence>MDAKHGKDAAEEDEDDEIPNEDNPNLPDLTPIIARIKATRDIICERYDDVYTWNLEGCQLLEKVLKEMVEMRKEIVGIHADMDLINKKKSTRIDSLAVQFGSGLAWNRTAVTSISKRAI</sequence>
<comment type="caution">
    <text evidence="2">The sequence shown here is derived from an EMBL/GenBank/DDBJ whole genome shotgun (WGS) entry which is preliminary data.</text>
</comment>
<dbReference type="Proteomes" id="UP001281410">
    <property type="component" value="Unassembled WGS sequence"/>
</dbReference>
<proteinExistence type="predicted"/>
<dbReference type="AlphaFoldDB" id="A0AAE0EGI0"/>
<name>A0AAE0EGI0_9ROSI</name>
<feature type="region of interest" description="Disordered" evidence="1">
    <location>
        <begin position="1"/>
        <end position="27"/>
    </location>
</feature>
<protein>
    <submittedName>
        <fullName evidence="2">Uncharacterized protein</fullName>
    </submittedName>
</protein>
<accession>A0AAE0EGI0</accession>
<feature type="compositionally biased region" description="Acidic residues" evidence="1">
    <location>
        <begin position="10"/>
        <end position="20"/>
    </location>
</feature>
<gene>
    <name evidence="2" type="ORF">Dsin_005442</name>
</gene>
<dbReference type="EMBL" id="JANJYJ010000002">
    <property type="protein sequence ID" value="KAK3225580.1"/>
    <property type="molecule type" value="Genomic_DNA"/>
</dbReference>
<evidence type="ECO:0000313" key="3">
    <source>
        <dbReference type="Proteomes" id="UP001281410"/>
    </source>
</evidence>